<dbReference type="InterPro" id="IPR035391">
    <property type="entry name" value="Arylsulfotran_N"/>
</dbReference>
<dbReference type="AlphaFoldDB" id="A0A1M7FQ92"/>
<dbReference type="GO" id="GO:0004062">
    <property type="term" value="F:aryl sulfotransferase activity"/>
    <property type="evidence" value="ECO:0007669"/>
    <property type="project" value="InterPro"/>
</dbReference>
<dbReference type="Proteomes" id="UP000184038">
    <property type="component" value="Unassembled WGS sequence"/>
</dbReference>
<sequence>MDVKKRSGKGLLIALLFSVAALGIVLVLCTTIGTGVKKTDRTDSGENYIASETIQKQVMKSLSMETVKTVYDEQYQSAVKAKLDALKKNYDSTFKEPLFVMNPFGTNVTGMYVYFNTDEAVNVEYTVSVSDVSIPEFTRTLYTDEEGNAVKEHEGQIIGLIQGMTNTVTLRIYGKDSKFLGENTFKFDVPDFGTIKEQQLKVTNKQDSKKLSDGLFVIFGYDRRNTKEPRHMLFYDNDGIIRAEVPLNVTYGDVNIEFIDGKMFYACTDASYALVNQAGQAETIYKTKGYTTHHDFDYDETNERVIILATKKKSKTKQDIILSLNMKTGDIEEVVDFGKLMPDMEKGAVISKDSPDKEQVDWVHFNSVQVVNGKHLILSSRELSSIIRINNYYTTPKIAYIISDSKIYQGTKYSNLVLRKSGNFTSHAGQHSVNYVTDGSLKTGQYYLTFFNNNYAQRLSYPNFNWSFIKGAGTQEKDAKNSYYYKYLVDENKGTYKLVEKINVPYSSIVSNAQEYEGNRVICSGVPGIFAEYDSKGKLISSYKMKVKHLTYRVRKETMEGYWFN</sequence>
<dbReference type="STRING" id="1120996.SAMN02746066_00580"/>
<dbReference type="EMBL" id="FRCP01000006">
    <property type="protein sequence ID" value="SHM06100.1"/>
    <property type="molecule type" value="Genomic_DNA"/>
</dbReference>
<dbReference type="InterPro" id="IPR010262">
    <property type="entry name" value="Arylsulfotransferase_bact"/>
</dbReference>
<dbReference type="Pfam" id="PF17425">
    <property type="entry name" value="Arylsulfotran_N"/>
    <property type="match status" value="1"/>
</dbReference>
<keyword evidence="3" id="KW-1185">Reference proteome</keyword>
<proteinExistence type="predicted"/>
<evidence type="ECO:0000313" key="2">
    <source>
        <dbReference type="EMBL" id="SHM06100.1"/>
    </source>
</evidence>
<dbReference type="InterPro" id="IPR053143">
    <property type="entry name" value="Arylsulfate_ST"/>
</dbReference>
<gene>
    <name evidence="2" type="ORF">SAMN02746066_00580</name>
</gene>
<dbReference type="Gene3D" id="2.60.40.3100">
    <property type="entry name" value="Arylsulphate sulphotransferase monomer, N-terminal domain"/>
    <property type="match status" value="1"/>
</dbReference>
<reference evidence="2 3" key="1">
    <citation type="submission" date="2016-11" db="EMBL/GenBank/DDBJ databases">
        <authorList>
            <person name="Jaros S."/>
            <person name="Januszkiewicz K."/>
            <person name="Wedrychowicz H."/>
        </authorList>
    </citation>
    <scope>NUCLEOTIDE SEQUENCE [LARGE SCALE GENOMIC DNA]</scope>
    <source>
        <strain evidence="2 3">DSM 15930</strain>
    </source>
</reference>
<evidence type="ECO:0000313" key="3">
    <source>
        <dbReference type="Proteomes" id="UP000184038"/>
    </source>
</evidence>
<dbReference type="Pfam" id="PF05935">
    <property type="entry name" value="Arylsulfotrans"/>
    <property type="match status" value="1"/>
</dbReference>
<feature type="domain" description="Arylsulfotransferase N-terminal" evidence="1">
    <location>
        <begin position="100"/>
        <end position="188"/>
    </location>
</feature>
<name>A0A1M7FQ92_9FIRM</name>
<evidence type="ECO:0000259" key="1">
    <source>
        <dbReference type="Pfam" id="PF17425"/>
    </source>
</evidence>
<dbReference type="PANTHER" id="PTHR35340:SF5">
    <property type="entry name" value="ASST-DOMAIN-CONTAINING PROTEIN"/>
    <property type="match status" value="1"/>
</dbReference>
<organism evidence="2 3">
    <name type="scientific">Anaerosporobacter mobilis DSM 15930</name>
    <dbReference type="NCBI Taxonomy" id="1120996"/>
    <lineage>
        <taxon>Bacteria</taxon>
        <taxon>Bacillati</taxon>
        <taxon>Bacillota</taxon>
        <taxon>Clostridia</taxon>
        <taxon>Lachnospirales</taxon>
        <taxon>Lachnospiraceae</taxon>
        <taxon>Anaerosporobacter</taxon>
    </lineage>
</organism>
<dbReference type="RefSeq" id="WP_073282628.1">
    <property type="nucleotide sequence ID" value="NZ_FRCP01000006.1"/>
</dbReference>
<protein>
    <submittedName>
        <fullName evidence="2">Arylsulfotransferase (ASST)</fullName>
    </submittedName>
</protein>
<dbReference type="InterPro" id="IPR038477">
    <property type="entry name" value="ASST_N_sf"/>
</dbReference>
<keyword evidence="2" id="KW-0808">Transferase</keyword>
<accession>A0A1M7FQ92</accession>
<dbReference type="PANTHER" id="PTHR35340">
    <property type="entry name" value="PQQ ENZYME REPEAT PROTEIN-RELATED"/>
    <property type="match status" value="1"/>
</dbReference>